<organism evidence="1 2">
    <name type="scientific">Alosa alosa</name>
    <name type="common">allis shad</name>
    <dbReference type="NCBI Taxonomy" id="278164"/>
    <lineage>
        <taxon>Eukaryota</taxon>
        <taxon>Metazoa</taxon>
        <taxon>Chordata</taxon>
        <taxon>Craniata</taxon>
        <taxon>Vertebrata</taxon>
        <taxon>Euteleostomi</taxon>
        <taxon>Actinopterygii</taxon>
        <taxon>Neopterygii</taxon>
        <taxon>Teleostei</taxon>
        <taxon>Clupei</taxon>
        <taxon>Clupeiformes</taxon>
        <taxon>Clupeoidei</taxon>
        <taxon>Clupeidae</taxon>
        <taxon>Alosa</taxon>
    </lineage>
</organism>
<feature type="non-terminal residue" evidence="1">
    <location>
        <position position="1"/>
    </location>
</feature>
<accession>A0AAV6H577</accession>
<dbReference type="AlphaFoldDB" id="A0AAV6H577"/>
<name>A0AAV6H577_9TELE</name>
<keyword evidence="2" id="KW-1185">Reference proteome</keyword>
<protein>
    <submittedName>
        <fullName evidence="1">Uncharacterized protein</fullName>
    </submittedName>
</protein>
<dbReference type="EMBL" id="JADWDJ010000005">
    <property type="protein sequence ID" value="KAG5281161.1"/>
    <property type="molecule type" value="Genomic_DNA"/>
</dbReference>
<comment type="caution">
    <text evidence="1">The sequence shown here is derived from an EMBL/GenBank/DDBJ whole genome shotgun (WGS) entry which is preliminary data.</text>
</comment>
<evidence type="ECO:0000313" key="1">
    <source>
        <dbReference type="EMBL" id="KAG5281161.1"/>
    </source>
</evidence>
<reference evidence="1" key="1">
    <citation type="submission" date="2020-10" db="EMBL/GenBank/DDBJ databases">
        <title>Chromosome-scale genome assembly of the Allis shad, Alosa alosa.</title>
        <authorList>
            <person name="Margot Z."/>
            <person name="Christophe K."/>
            <person name="Cabau C."/>
            <person name="Louis A."/>
            <person name="Berthelot C."/>
            <person name="Parey E."/>
            <person name="Roest Crollius H."/>
            <person name="Montfort J."/>
            <person name="Robinson-Rechavi M."/>
            <person name="Bucao C."/>
            <person name="Bouchez O."/>
            <person name="Gislard M."/>
            <person name="Lluch J."/>
            <person name="Milhes M."/>
            <person name="Lampietro C."/>
            <person name="Lopez Roques C."/>
            <person name="Donnadieu C."/>
            <person name="Braasch I."/>
            <person name="Desvignes T."/>
            <person name="Postlethwait J."/>
            <person name="Bobe J."/>
            <person name="Guiguen Y."/>
        </authorList>
    </citation>
    <scope>NUCLEOTIDE SEQUENCE</scope>
    <source>
        <strain evidence="1">M-15738</strain>
        <tissue evidence="1">Blood</tissue>
    </source>
</reference>
<evidence type="ECO:0000313" key="2">
    <source>
        <dbReference type="Proteomes" id="UP000823561"/>
    </source>
</evidence>
<sequence length="67" mass="7627">FYFTVHHFIISVTLPPSSFSHFPYKASGTPEKSFLETIIEYATCVHLNKILSCISGNLFISHFPSYL</sequence>
<dbReference type="Proteomes" id="UP000823561">
    <property type="component" value="Chromosome 5"/>
</dbReference>
<proteinExistence type="predicted"/>
<gene>
    <name evidence="1" type="ORF">AALO_G00068080</name>
</gene>